<dbReference type="Gene3D" id="3.90.79.10">
    <property type="entry name" value="Nucleoside Triphosphate Pyrophosphohydrolase"/>
    <property type="match status" value="1"/>
</dbReference>
<protein>
    <submittedName>
        <fullName evidence="3">NUDIX domain-containing protein</fullName>
    </submittedName>
</protein>
<dbReference type="InterPro" id="IPR000086">
    <property type="entry name" value="NUDIX_hydrolase_dom"/>
</dbReference>
<evidence type="ECO:0000259" key="2">
    <source>
        <dbReference type="PROSITE" id="PS51462"/>
    </source>
</evidence>
<evidence type="ECO:0000313" key="4">
    <source>
        <dbReference type="Proteomes" id="UP000184080"/>
    </source>
</evidence>
<accession>A0A1M6KUJ8</accession>
<sequence length="163" mass="18842">MELWDAYREDSTLAGCNLVRGEVIPDGLFHLVSEIIVRHKDGMFLLTQRDLKKPNSPGLYVASAGGSAVVGESPYDAAIRELREETGVETPKLEQIYRCMSKDTIYYGYLCKTNCDKDSIMLQEGETISYLWLTKEEFFKFIESDMYMQSYKERMSEYLNIIR</sequence>
<dbReference type="InterPro" id="IPR020084">
    <property type="entry name" value="NUDIX_hydrolase_CS"/>
</dbReference>
<feature type="domain" description="Nudix hydrolase" evidence="2">
    <location>
        <begin position="28"/>
        <end position="161"/>
    </location>
</feature>
<dbReference type="SUPFAM" id="SSF55811">
    <property type="entry name" value="Nudix"/>
    <property type="match status" value="1"/>
</dbReference>
<keyword evidence="1" id="KW-0378">Hydrolase</keyword>
<organism evidence="3 4">
    <name type="scientific">Clostridium amylolyticum</name>
    <dbReference type="NCBI Taxonomy" id="1121298"/>
    <lineage>
        <taxon>Bacteria</taxon>
        <taxon>Bacillati</taxon>
        <taxon>Bacillota</taxon>
        <taxon>Clostridia</taxon>
        <taxon>Eubacteriales</taxon>
        <taxon>Clostridiaceae</taxon>
        <taxon>Clostridium</taxon>
    </lineage>
</organism>
<reference evidence="3 4" key="1">
    <citation type="submission" date="2016-11" db="EMBL/GenBank/DDBJ databases">
        <authorList>
            <person name="Jaros S."/>
            <person name="Januszkiewicz K."/>
            <person name="Wedrychowicz H."/>
        </authorList>
    </citation>
    <scope>NUCLEOTIDE SEQUENCE [LARGE SCALE GENOMIC DNA]</scope>
    <source>
        <strain evidence="3 4">DSM 21864</strain>
    </source>
</reference>
<dbReference type="OrthoDB" id="9786032at2"/>
<dbReference type="AlphaFoldDB" id="A0A1M6KUJ8"/>
<evidence type="ECO:0000313" key="3">
    <source>
        <dbReference type="EMBL" id="SHJ62678.1"/>
    </source>
</evidence>
<dbReference type="PROSITE" id="PS00893">
    <property type="entry name" value="NUDIX_BOX"/>
    <property type="match status" value="1"/>
</dbReference>
<dbReference type="STRING" id="1121298.SAMN05444401_3501"/>
<dbReference type="RefSeq" id="WP_073009694.1">
    <property type="nucleotide sequence ID" value="NZ_FQZO01000006.1"/>
</dbReference>
<dbReference type="PROSITE" id="PS51462">
    <property type="entry name" value="NUDIX"/>
    <property type="match status" value="1"/>
</dbReference>
<dbReference type="Proteomes" id="UP000184080">
    <property type="component" value="Unassembled WGS sequence"/>
</dbReference>
<dbReference type="EMBL" id="FQZO01000006">
    <property type="protein sequence ID" value="SHJ62678.1"/>
    <property type="molecule type" value="Genomic_DNA"/>
</dbReference>
<evidence type="ECO:0000256" key="1">
    <source>
        <dbReference type="ARBA" id="ARBA00022801"/>
    </source>
</evidence>
<name>A0A1M6KUJ8_9CLOT</name>
<gene>
    <name evidence="3" type="ORF">SAMN05444401_3501</name>
</gene>
<dbReference type="Pfam" id="PF00293">
    <property type="entry name" value="NUDIX"/>
    <property type="match status" value="1"/>
</dbReference>
<dbReference type="GO" id="GO:0016787">
    <property type="term" value="F:hydrolase activity"/>
    <property type="evidence" value="ECO:0007669"/>
    <property type="project" value="UniProtKB-KW"/>
</dbReference>
<proteinExistence type="predicted"/>
<dbReference type="CDD" id="cd04693">
    <property type="entry name" value="NUDIX_Hydrolase"/>
    <property type="match status" value="1"/>
</dbReference>
<keyword evidence="4" id="KW-1185">Reference proteome</keyword>
<dbReference type="InterPro" id="IPR015797">
    <property type="entry name" value="NUDIX_hydrolase-like_dom_sf"/>
</dbReference>